<dbReference type="GO" id="GO:0005524">
    <property type="term" value="F:ATP binding"/>
    <property type="evidence" value="ECO:0007669"/>
    <property type="project" value="InterPro"/>
</dbReference>
<proteinExistence type="predicted"/>
<dbReference type="PANTHER" id="PTHR44167:SF24">
    <property type="entry name" value="SERINE_THREONINE-PROTEIN KINASE CHK2"/>
    <property type="match status" value="1"/>
</dbReference>
<feature type="domain" description="Protein kinase" evidence="1">
    <location>
        <begin position="28"/>
        <end position="363"/>
    </location>
</feature>
<dbReference type="GO" id="GO:0044773">
    <property type="term" value="P:mitotic DNA damage checkpoint signaling"/>
    <property type="evidence" value="ECO:0007669"/>
    <property type="project" value="TreeGrafter"/>
</dbReference>
<dbReference type="WBParaSite" id="Gr19_v10_g677.t1">
    <property type="protein sequence ID" value="Gr19_v10_g677.t1"/>
    <property type="gene ID" value="Gr19_v10_g677"/>
</dbReference>
<dbReference type="Gene3D" id="1.10.510.10">
    <property type="entry name" value="Transferase(Phosphotransferase) domain 1"/>
    <property type="match status" value="1"/>
</dbReference>
<dbReference type="InterPro" id="IPR000719">
    <property type="entry name" value="Prot_kinase_dom"/>
</dbReference>
<dbReference type="PROSITE" id="PS50011">
    <property type="entry name" value="PROTEIN_KINASE_DOM"/>
    <property type="match status" value="1"/>
</dbReference>
<evidence type="ECO:0000259" key="1">
    <source>
        <dbReference type="PROSITE" id="PS50011"/>
    </source>
</evidence>
<dbReference type="PANTHER" id="PTHR44167">
    <property type="entry name" value="OVARIAN-SPECIFIC SERINE/THREONINE-PROTEIN KINASE LOK-RELATED"/>
    <property type="match status" value="1"/>
</dbReference>
<dbReference type="GO" id="GO:0004674">
    <property type="term" value="F:protein serine/threonine kinase activity"/>
    <property type="evidence" value="ECO:0007669"/>
    <property type="project" value="TreeGrafter"/>
</dbReference>
<dbReference type="GO" id="GO:0005737">
    <property type="term" value="C:cytoplasm"/>
    <property type="evidence" value="ECO:0007669"/>
    <property type="project" value="TreeGrafter"/>
</dbReference>
<dbReference type="Pfam" id="PF00069">
    <property type="entry name" value="Pkinase"/>
    <property type="match status" value="1"/>
</dbReference>
<organism evidence="2 3">
    <name type="scientific">Globodera rostochiensis</name>
    <name type="common">Golden nematode worm</name>
    <name type="synonym">Heterodera rostochiensis</name>
    <dbReference type="NCBI Taxonomy" id="31243"/>
    <lineage>
        <taxon>Eukaryota</taxon>
        <taxon>Metazoa</taxon>
        <taxon>Ecdysozoa</taxon>
        <taxon>Nematoda</taxon>
        <taxon>Chromadorea</taxon>
        <taxon>Rhabditida</taxon>
        <taxon>Tylenchina</taxon>
        <taxon>Tylenchomorpha</taxon>
        <taxon>Tylenchoidea</taxon>
        <taxon>Heteroderidae</taxon>
        <taxon>Heteroderinae</taxon>
        <taxon>Globodera</taxon>
    </lineage>
</organism>
<protein>
    <submittedName>
        <fullName evidence="3">Protein kinase domain-containing protein</fullName>
    </submittedName>
</protein>
<evidence type="ECO:0000313" key="2">
    <source>
        <dbReference type="Proteomes" id="UP000887572"/>
    </source>
</evidence>
<dbReference type="SMART" id="SM00220">
    <property type="entry name" value="S_TKc"/>
    <property type="match status" value="1"/>
</dbReference>
<dbReference type="SUPFAM" id="SSF56112">
    <property type="entry name" value="Protein kinase-like (PK-like)"/>
    <property type="match status" value="1"/>
</dbReference>
<dbReference type="Proteomes" id="UP000887572">
    <property type="component" value="Unplaced"/>
</dbReference>
<sequence length="464" mass="53974">MNRLIPYKSYKPNVHGEYQEMQVLTANVPINSSEQHGTHGPAIFVGYMKTTVGTKIKCVAVKIVNEMDEYENARNISDHFQKILPREKRWHIIEMIDAGIRLDVGDAVQGILIMEFGSLNFSDMIYESALGFNDDENVSQMLKGIVIALNEFHQIAMHLDVKPDNFLLVRNEIEIQKFLVTKERITTDLWKIADFNGAQLLQSSPEENGQKIAANFHNWPEIRINSALYNSPEYFTCEIVSQKTDIWSVGIIIHELLLAHRFYAQRHFNANPQKSEIYAQLEAIADLFRGFSIKLNKNPKQFAINKQIKYFSDKKSWLTRYYDALTHILHIWSEFPKTAVLIGNLLGPNRTFRMTTNGILDYIGGRCVPAEIKQAQNVRQFAMFNHILVGEFEQMLDAWRIELEQRSGDEHQQQQRQEEHQKVENLEKLMKTAIKKQQKIHETLKKCRKLCISIKYRYRKISNS</sequence>
<keyword evidence="2" id="KW-1185">Reference proteome</keyword>
<reference evidence="3" key="1">
    <citation type="submission" date="2022-11" db="UniProtKB">
        <authorList>
            <consortium name="WormBaseParasite"/>
        </authorList>
    </citation>
    <scope>IDENTIFICATION</scope>
</reference>
<name>A0A914I2Q3_GLORO</name>
<evidence type="ECO:0000313" key="3">
    <source>
        <dbReference type="WBParaSite" id="Gr19_v10_g677.t1"/>
    </source>
</evidence>
<accession>A0A914I2Q3</accession>
<dbReference type="InterPro" id="IPR011009">
    <property type="entry name" value="Kinase-like_dom_sf"/>
</dbReference>
<dbReference type="GO" id="GO:0005634">
    <property type="term" value="C:nucleus"/>
    <property type="evidence" value="ECO:0007669"/>
    <property type="project" value="TreeGrafter"/>
</dbReference>
<dbReference type="AlphaFoldDB" id="A0A914I2Q3"/>